<keyword evidence="14" id="KW-1185">Reference proteome</keyword>
<feature type="transmembrane region" description="Helical" evidence="9">
    <location>
        <begin position="34"/>
        <end position="55"/>
    </location>
</feature>
<evidence type="ECO:0000256" key="4">
    <source>
        <dbReference type="ARBA" id="ARBA00022475"/>
    </source>
</evidence>
<accession>A0A4R8UY83</accession>
<dbReference type="GO" id="GO:0005886">
    <property type="term" value="C:plasma membrane"/>
    <property type="evidence" value="ECO:0007669"/>
    <property type="project" value="UniProtKB-SubCell"/>
</dbReference>
<reference evidence="11 13" key="1">
    <citation type="submission" date="2016-10" db="EMBL/GenBank/DDBJ databases">
        <authorList>
            <person name="Varghese N."/>
            <person name="Submissions S."/>
        </authorList>
    </citation>
    <scope>NUCLEOTIDE SEQUENCE [LARGE SCALE GENOMIC DNA]</scope>
    <source>
        <strain evidence="11 13">CGMCC 1.11215</strain>
    </source>
</reference>
<feature type="transmembrane region" description="Helical" evidence="9">
    <location>
        <begin position="149"/>
        <end position="172"/>
    </location>
</feature>
<dbReference type="InterPro" id="IPR047817">
    <property type="entry name" value="ABC2_TM_bact-type"/>
</dbReference>
<proteinExistence type="inferred from homology"/>
<dbReference type="EMBL" id="SOFD01000036">
    <property type="protein sequence ID" value="TFB74221.1"/>
    <property type="molecule type" value="Genomic_DNA"/>
</dbReference>
<dbReference type="InterPro" id="IPR013525">
    <property type="entry name" value="ABC2_TM"/>
</dbReference>
<name>A0A4R8UY83_9MICO</name>
<keyword evidence="6 9" id="KW-0812">Transmembrane</keyword>
<comment type="similarity">
    <text evidence="2 9">Belongs to the ABC-2 integral membrane protein family.</text>
</comment>
<evidence type="ECO:0000256" key="9">
    <source>
        <dbReference type="RuleBase" id="RU361157"/>
    </source>
</evidence>
<dbReference type="RefSeq" id="WP_092341624.1">
    <property type="nucleotide sequence ID" value="NZ_FNIB01000011.1"/>
</dbReference>
<gene>
    <name evidence="12" type="ORF">E3O21_15635</name>
    <name evidence="11" type="ORF">SAMN05216368_11194</name>
</gene>
<dbReference type="PANTHER" id="PTHR30413">
    <property type="entry name" value="INNER MEMBRANE TRANSPORT PERMEASE"/>
    <property type="match status" value="1"/>
</dbReference>
<evidence type="ECO:0000256" key="7">
    <source>
        <dbReference type="ARBA" id="ARBA00022989"/>
    </source>
</evidence>
<keyword evidence="5" id="KW-0997">Cell inner membrane</keyword>
<evidence type="ECO:0000256" key="8">
    <source>
        <dbReference type="ARBA" id="ARBA00023136"/>
    </source>
</evidence>
<evidence type="ECO:0000256" key="5">
    <source>
        <dbReference type="ARBA" id="ARBA00022519"/>
    </source>
</evidence>
<dbReference type="GO" id="GO:0140359">
    <property type="term" value="F:ABC-type transporter activity"/>
    <property type="evidence" value="ECO:0007669"/>
    <property type="project" value="InterPro"/>
</dbReference>
<feature type="transmembrane region" description="Helical" evidence="9">
    <location>
        <begin position="179"/>
        <end position="198"/>
    </location>
</feature>
<evidence type="ECO:0000256" key="3">
    <source>
        <dbReference type="ARBA" id="ARBA00022448"/>
    </source>
</evidence>
<protein>
    <recommendedName>
        <fullName evidence="9">Transport permease protein</fullName>
    </recommendedName>
</protein>
<feature type="domain" description="ABC transmembrane type-2" evidence="10">
    <location>
        <begin position="31"/>
        <end position="270"/>
    </location>
</feature>
<dbReference type="PROSITE" id="PS51012">
    <property type="entry name" value="ABC_TM2"/>
    <property type="match status" value="1"/>
</dbReference>
<dbReference type="GO" id="GO:0015920">
    <property type="term" value="P:lipopolysaccharide transport"/>
    <property type="evidence" value="ECO:0007669"/>
    <property type="project" value="TreeGrafter"/>
</dbReference>
<dbReference type="STRING" id="1424659.SAMN05216368_11194"/>
<dbReference type="EMBL" id="FNIB01000011">
    <property type="protein sequence ID" value="SDO16191.1"/>
    <property type="molecule type" value="Genomic_DNA"/>
</dbReference>
<evidence type="ECO:0000313" key="14">
    <source>
        <dbReference type="Proteomes" id="UP000298252"/>
    </source>
</evidence>
<evidence type="ECO:0000313" key="13">
    <source>
        <dbReference type="Proteomes" id="UP000199639"/>
    </source>
</evidence>
<evidence type="ECO:0000256" key="6">
    <source>
        <dbReference type="ARBA" id="ARBA00022692"/>
    </source>
</evidence>
<evidence type="ECO:0000313" key="12">
    <source>
        <dbReference type="EMBL" id="TFB74221.1"/>
    </source>
</evidence>
<dbReference type="Proteomes" id="UP000298252">
    <property type="component" value="Unassembled WGS sequence"/>
</dbReference>
<organism evidence="11 13">
    <name type="scientific">Cryobacterium flavum</name>
    <dbReference type="NCBI Taxonomy" id="1424659"/>
    <lineage>
        <taxon>Bacteria</taxon>
        <taxon>Bacillati</taxon>
        <taxon>Actinomycetota</taxon>
        <taxon>Actinomycetes</taxon>
        <taxon>Micrococcales</taxon>
        <taxon>Microbacteriaceae</taxon>
        <taxon>Cryobacterium</taxon>
    </lineage>
</organism>
<comment type="subcellular location">
    <subcellularLocation>
        <location evidence="1">Cell inner membrane</location>
        <topology evidence="1">Multi-pass membrane protein</topology>
    </subcellularLocation>
    <subcellularLocation>
        <location evidence="9">Cell membrane</location>
        <topology evidence="9">Multi-pass membrane protein</topology>
    </subcellularLocation>
</comment>
<dbReference type="PANTHER" id="PTHR30413:SF8">
    <property type="entry name" value="TRANSPORT PERMEASE PROTEIN"/>
    <property type="match status" value="1"/>
</dbReference>
<reference evidence="12 14" key="2">
    <citation type="submission" date="2019-03" db="EMBL/GenBank/DDBJ databases">
        <title>Genomics of glacier-inhabiting Cryobacterium strains.</title>
        <authorList>
            <person name="Liu Q."/>
            <person name="Xin Y.-H."/>
        </authorList>
    </citation>
    <scope>NUCLEOTIDE SEQUENCE [LARGE SCALE GENOMIC DNA]</scope>
    <source>
        <strain evidence="12 14">Hh8</strain>
    </source>
</reference>
<feature type="transmembrane region" description="Helical" evidence="9">
    <location>
        <begin position="67"/>
        <end position="84"/>
    </location>
</feature>
<evidence type="ECO:0000256" key="1">
    <source>
        <dbReference type="ARBA" id="ARBA00004429"/>
    </source>
</evidence>
<evidence type="ECO:0000259" key="10">
    <source>
        <dbReference type="PROSITE" id="PS51012"/>
    </source>
</evidence>
<dbReference type="AlphaFoldDB" id="A0A4R8UY83"/>
<feature type="transmembrane region" description="Helical" evidence="9">
    <location>
        <begin position="248"/>
        <end position="267"/>
    </location>
</feature>
<dbReference type="Pfam" id="PF01061">
    <property type="entry name" value="ABC2_membrane"/>
    <property type="match status" value="1"/>
</dbReference>
<sequence length="278" mass="31505">MRYLKEVLESRELLANLTLREIRGQYKRTIFGQLWSLVNPLASMLVYTLVFALIIRVQPEAGDPSGLDIFAVWLLCGLLPWTFFSNVVQQGMGSILGNVGLVQKVYFARIVLPLSKVGSVGYNWLFEMGVLVVVLVICGAFVWPWLPLVVVTMVLLAIFAAGLALMLAVANVHFRDTQYFVSIIMQIWMYLTPIIYPISLVATQSEKYGGLFGTTVSILDLYRINPLERFVAVFRQLLYDNRWPDPQDFLLCVIWALAAFTVGLWIFRRSERGLAEAL</sequence>
<keyword evidence="3 9" id="KW-0813">Transport</keyword>
<evidence type="ECO:0000256" key="2">
    <source>
        <dbReference type="ARBA" id="ARBA00007783"/>
    </source>
</evidence>
<keyword evidence="4 9" id="KW-1003">Cell membrane</keyword>
<dbReference type="Proteomes" id="UP000199639">
    <property type="component" value="Unassembled WGS sequence"/>
</dbReference>
<keyword evidence="8 9" id="KW-0472">Membrane</keyword>
<evidence type="ECO:0000313" key="11">
    <source>
        <dbReference type="EMBL" id="SDO16191.1"/>
    </source>
</evidence>
<feature type="transmembrane region" description="Helical" evidence="9">
    <location>
        <begin position="124"/>
        <end position="143"/>
    </location>
</feature>
<keyword evidence="7 9" id="KW-1133">Transmembrane helix</keyword>